<dbReference type="InterPro" id="IPR010982">
    <property type="entry name" value="Lambda_DNA-bd_dom_sf"/>
</dbReference>
<dbReference type="PROSITE" id="PS50943">
    <property type="entry name" value="HTH_CROC1"/>
    <property type="match status" value="1"/>
</dbReference>
<reference evidence="4" key="1">
    <citation type="submission" date="2016-10" db="EMBL/GenBank/DDBJ databases">
        <title>Comparative genomics uncovers the prolific and rare metabolic potential of the cyanobacterial genus Moorea.</title>
        <authorList>
            <person name="Leao T."/>
            <person name="Castelao G."/>
            <person name="Korobeynikov A."/>
            <person name="Monroe E.A."/>
            <person name="Podell S."/>
            <person name="Glukhov E."/>
            <person name="Allen E."/>
            <person name="Gerwick W.H."/>
            <person name="Gerwick L."/>
        </authorList>
    </citation>
    <scope>NUCLEOTIDE SEQUENCE [LARGE SCALE GENOMIC DNA]</scope>
    <source>
        <strain evidence="4">PAL-8-15-08-1</strain>
    </source>
</reference>
<dbReference type="GO" id="GO:0003677">
    <property type="term" value="F:DNA binding"/>
    <property type="evidence" value="ECO:0007669"/>
    <property type="project" value="UniProtKB-KW"/>
</dbReference>
<proteinExistence type="predicted"/>
<accession>A0A1D8TWA1</accession>
<gene>
    <name evidence="3" type="ORF">BJP34_23020</name>
</gene>
<dbReference type="OrthoDB" id="3174593at2"/>
<protein>
    <submittedName>
        <fullName evidence="3">Addiction module antidote protein, HigA family</fullName>
    </submittedName>
</protein>
<dbReference type="RefSeq" id="WP_070394346.1">
    <property type="nucleotide sequence ID" value="NZ_CP017599.1"/>
</dbReference>
<dbReference type="KEGG" id="mpro:BJP34_23020"/>
<organism evidence="3 4">
    <name type="scientific">Moorena producens PAL-8-15-08-1</name>
    <dbReference type="NCBI Taxonomy" id="1458985"/>
    <lineage>
        <taxon>Bacteria</taxon>
        <taxon>Bacillati</taxon>
        <taxon>Cyanobacteriota</taxon>
        <taxon>Cyanophyceae</taxon>
        <taxon>Coleofasciculales</taxon>
        <taxon>Coleofasciculaceae</taxon>
        <taxon>Moorena</taxon>
    </lineage>
</organism>
<keyword evidence="1" id="KW-0238">DNA-binding</keyword>
<dbReference type="InterPro" id="IPR001387">
    <property type="entry name" value="Cro/C1-type_HTH"/>
</dbReference>
<dbReference type="Pfam" id="PF01381">
    <property type="entry name" value="HTH_3"/>
    <property type="match status" value="1"/>
</dbReference>
<name>A0A1D8TWA1_9CYAN</name>
<dbReference type="STRING" id="1458985.BJP34_23020"/>
<dbReference type="CDD" id="cd00093">
    <property type="entry name" value="HTH_XRE"/>
    <property type="match status" value="1"/>
</dbReference>
<dbReference type="InterPro" id="IPR013430">
    <property type="entry name" value="Toxin_antidote_HigA"/>
</dbReference>
<dbReference type="AlphaFoldDB" id="A0A1D8TWA1"/>
<dbReference type="EMBL" id="CP017599">
    <property type="protein sequence ID" value="AOX01918.1"/>
    <property type="molecule type" value="Genomic_DNA"/>
</dbReference>
<dbReference type="Proteomes" id="UP000177870">
    <property type="component" value="Chromosome"/>
</dbReference>
<dbReference type="PANTHER" id="PTHR36924">
    <property type="entry name" value="ANTITOXIN HIGA-1"/>
    <property type="match status" value="1"/>
</dbReference>
<evidence type="ECO:0000313" key="3">
    <source>
        <dbReference type="EMBL" id="AOX01918.1"/>
    </source>
</evidence>
<dbReference type="SUPFAM" id="SSF47413">
    <property type="entry name" value="lambda repressor-like DNA-binding domains"/>
    <property type="match status" value="1"/>
</dbReference>
<dbReference type="Gene3D" id="1.10.260.40">
    <property type="entry name" value="lambda repressor-like DNA-binding domains"/>
    <property type="match status" value="1"/>
</dbReference>
<dbReference type="PANTHER" id="PTHR36924:SF1">
    <property type="entry name" value="ANTITOXIN HIGA-1"/>
    <property type="match status" value="1"/>
</dbReference>
<evidence type="ECO:0000313" key="4">
    <source>
        <dbReference type="Proteomes" id="UP000177870"/>
    </source>
</evidence>
<dbReference type="SMART" id="SM00530">
    <property type="entry name" value="HTH_XRE"/>
    <property type="match status" value="1"/>
</dbReference>
<feature type="domain" description="HTH cro/C1-type" evidence="2">
    <location>
        <begin position="15"/>
        <end position="69"/>
    </location>
</feature>
<sequence length="106" mass="11810">MTTKFPPITPGEILLEEFIKPFGISQNQLAEDIHVPVTQINAIVNGKKTITTDTALRLARYFGTTPHFWLNLQQHYELELAEATLGDQILKTIKPLASIAANDHEG</sequence>
<evidence type="ECO:0000259" key="2">
    <source>
        <dbReference type="PROSITE" id="PS50943"/>
    </source>
</evidence>
<dbReference type="NCBIfam" id="TIGR02607">
    <property type="entry name" value="antidote_HigA"/>
    <property type="match status" value="1"/>
</dbReference>
<evidence type="ECO:0000256" key="1">
    <source>
        <dbReference type="ARBA" id="ARBA00023125"/>
    </source>
</evidence>